<name>A0A6A6XLJ9_9PLEO</name>
<evidence type="ECO:0000313" key="2">
    <source>
        <dbReference type="EMBL" id="KAF2796983.1"/>
    </source>
</evidence>
<reference evidence="2" key="1">
    <citation type="journal article" date="2020" name="Stud. Mycol.">
        <title>101 Dothideomycetes genomes: a test case for predicting lifestyles and emergence of pathogens.</title>
        <authorList>
            <person name="Haridas S."/>
            <person name="Albert R."/>
            <person name="Binder M."/>
            <person name="Bloem J."/>
            <person name="Labutti K."/>
            <person name="Salamov A."/>
            <person name="Andreopoulos B."/>
            <person name="Baker S."/>
            <person name="Barry K."/>
            <person name="Bills G."/>
            <person name="Bluhm B."/>
            <person name="Cannon C."/>
            <person name="Castanera R."/>
            <person name="Culley D."/>
            <person name="Daum C."/>
            <person name="Ezra D."/>
            <person name="Gonzalez J."/>
            <person name="Henrissat B."/>
            <person name="Kuo A."/>
            <person name="Liang C."/>
            <person name="Lipzen A."/>
            <person name="Lutzoni F."/>
            <person name="Magnuson J."/>
            <person name="Mondo S."/>
            <person name="Nolan M."/>
            <person name="Ohm R."/>
            <person name="Pangilinan J."/>
            <person name="Park H.-J."/>
            <person name="Ramirez L."/>
            <person name="Alfaro M."/>
            <person name="Sun H."/>
            <person name="Tritt A."/>
            <person name="Yoshinaga Y."/>
            <person name="Zwiers L.-H."/>
            <person name="Turgeon B."/>
            <person name="Goodwin S."/>
            <person name="Spatafora J."/>
            <person name="Crous P."/>
            <person name="Grigoriev I."/>
        </authorList>
    </citation>
    <scope>NUCLEOTIDE SEQUENCE</scope>
    <source>
        <strain evidence="2">CBS 109.77</strain>
    </source>
</reference>
<evidence type="ECO:0000256" key="1">
    <source>
        <dbReference type="SAM" id="MobiDB-lite"/>
    </source>
</evidence>
<evidence type="ECO:0000313" key="3">
    <source>
        <dbReference type="Proteomes" id="UP000799757"/>
    </source>
</evidence>
<protein>
    <submittedName>
        <fullName evidence="2">Uncharacterized protein</fullName>
    </submittedName>
</protein>
<proteinExistence type="predicted"/>
<feature type="region of interest" description="Disordered" evidence="1">
    <location>
        <begin position="98"/>
        <end position="119"/>
    </location>
</feature>
<dbReference type="AlphaFoldDB" id="A0A6A6XLJ9"/>
<dbReference type="EMBL" id="MU001817">
    <property type="protein sequence ID" value="KAF2796983.1"/>
    <property type="molecule type" value="Genomic_DNA"/>
</dbReference>
<dbReference type="Proteomes" id="UP000799757">
    <property type="component" value="Unassembled WGS sequence"/>
</dbReference>
<sequence>MGHLSLTFCISSRCAPWHARHTSRRELEVTVPLAPVACLEAYLPALPKAVLGHEPFEHGPLLSCLGLAGASAAVLLHRNHTPSTSTRNTDRLHRLEVQQNQHPAPPGAESQAAPRQAQGFHTPCALATALFSRVTVPLQPDTRAAE</sequence>
<keyword evidence="3" id="KW-1185">Reference proteome</keyword>
<accession>A0A6A6XLJ9</accession>
<organism evidence="2 3">
    <name type="scientific">Melanomma pulvis-pyrius CBS 109.77</name>
    <dbReference type="NCBI Taxonomy" id="1314802"/>
    <lineage>
        <taxon>Eukaryota</taxon>
        <taxon>Fungi</taxon>
        <taxon>Dikarya</taxon>
        <taxon>Ascomycota</taxon>
        <taxon>Pezizomycotina</taxon>
        <taxon>Dothideomycetes</taxon>
        <taxon>Pleosporomycetidae</taxon>
        <taxon>Pleosporales</taxon>
        <taxon>Melanommataceae</taxon>
        <taxon>Melanomma</taxon>
    </lineage>
</organism>
<gene>
    <name evidence="2" type="ORF">K505DRAFT_334689</name>
</gene>